<reference evidence="2" key="1">
    <citation type="journal article" date="2010" name="Environ. Microbiol.">
        <title>The genome of Syntrophomonas wolfei: new insights into syntrophic metabolism and biohydrogen production.</title>
        <authorList>
            <person name="Sieber J.R."/>
            <person name="Sims D.R."/>
            <person name="Han C."/>
            <person name="Kim E."/>
            <person name="Lykidis A."/>
            <person name="Lapidus A.L."/>
            <person name="McDonnald E."/>
            <person name="Rohlin L."/>
            <person name="Culley D.E."/>
            <person name="Gunsalus R."/>
            <person name="McInerney M.J."/>
        </authorList>
    </citation>
    <scope>NUCLEOTIDE SEQUENCE [LARGE SCALE GENOMIC DNA]</scope>
    <source>
        <strain evidence="2">DSM 2245B / Goettingen</strain>
    </source>
</reference>
<dbReference type="SUPFAM" id="SSF53649">
    <property type="entry name" value="Alkaline phosphatase-like"/>
    <property type="match status" value="1"/>
</dbReference>
<dbReference type="KEGG" id="swo:Swol_1989"/>
<dbReference type="HOGENOM" id="CLU_556568_0_0_9"/>
<dbReference type="InterPro" id="IPR017850">
    <property type="entry name" value="Alkaline_phosphatase_core_sf"/>
</dbReference>
<evidence type="ECO:0000313" key="1">
    <source>
        <dbReference type="EMBL" id="ABI69284.1"/>
    </source>
</evidence>
<evidence type="ECO:0000313" key="2">
    <source>
        <dbReference type="Proteomes" id="UP000001968"/>
    </source>
</evidence>
<accession>Q0AVH0</accession>
<dbReference type="Gene3D" id="3.40.720.10">
    <property type="entry name" value="Alkaline Phosphatase, subunit A"/>
    <property type="match status" value="1"/>
</dbReference>
<dbReference type="eggNOG" id="COG1524">
    <property type="taxonomic scope" value="Bacteria"/>
</dbReference>
<gene>
    <name evidence="1" type="ordered locus">Swol_1989</name>
</gene>
<dbReference type="Proteomes" id="UP000001968">
    <property type="component" value="Chromosome"/>
</dbReference>
<sequence length="490" mass="54387">MNRRNWLLAMGLGLLGFIGGLFWANCQPNPGYIPPLKVLGDVARVVKLEDPKQLGQIHNISHEGNNYQAMRLMDIIAEAQPIATAGQIYLVGNDGFTSSFPAEGLENSYIFFSAQNGWEAVNLKHPINSNVKMLKEIVVIAKECPPYFAITLIKPDKELFRITPGQLYKRDWLDYCYAEGQAVVENQGKSYTSAVYTRRKVFRLADFIPIEEGSRMLVMGVAGEHRFLENQGFFELKDNYISYLQLDDRNCVDKVAGVIINPPPSSIMDAFYDARRYLENNEKVLVIVIPGLTYHLYSEALSKGYLPFLKNAGAALKASGVYPLEKQVWLGAIVTGKSPEENGITTVQDQELKIPTLFAVARQLKKPALLLQPAGRQLNMEIEALPANDQNANGTADDELYALSLNQLDQGYDLIMLCFEGITSRHESQSEVVAPTLSAVKMIDGYLQGIAGKWPGRIIITATPGTDAGGSPRLDFNADTVFVPYWRISP</sequence>
<protein>
    <submittedName>
        <fullName evidence="1">Uncharacterized protein</fullName>
    </submittedName>
</protein>
<dbReference type="STRING" id="335541.Swol_1989"/>
<name>Q0AVH0_SYNWW</name>
<dbReference type="EMBL" id="CP000448">
    <property type="protein sequence ID" value="ABI69284.1"/>
    <property type="molecule type" value="Genomic_DNA"/>
</dbReference>
<proteinExistence type="predicted"/>
<dbReference type="RefSeq" id="WP_011641376.1">
    <property type="nucleotide sequence ID" value="NC_008346.1"/>
</dbReference>
<dbReference type="OrthoDB" id="1706744at2"/>
<dbReference type="AlphaFoldDB" id="Q0AVH0"/>
<organism evidence="1 2">
    <name type="scientific">Syntrophomonas wolfei subsp. wolfei (strain DSM 2245B / Goettingen)</name>
    <dbReference type="NCBI Taxonomy" id="335541"/>
    <lineage>
        <taxon>Bacteria</taxon>
        <taxon>Bacillati</taxon>
        <taxon>Bacillota</taxon>
        <taxon>Clostridia</taxon>
        <taxon>Eubacteriales</taxon>
        <taxon>Syntrophomonadaceae</taxon>
        <taxon>Syntrophomonas</taxon>
    </lineage>
</organism>
<keyword evidence="2" id="KW-1185">Reference proteome</keyword>